<keyword evidence="2" id="KW-1185">Reference proteome</keyword>
<dbReference type="KEGG" id="mpk:VL20_2212"/>
<reference evidence="1 2" key="1">
    <citation type="journal article" date="2016" name="Stand. Genomic Sci.">
        <title>Complete genome sequence and genomic characterization of Microcystis panniformis FACHB 1757 by third-generation sequencing.</title>
        <authorList>
            <person name="Zhang J.Y."/>
            <person name="Guan R."/>
            <person name="Zhang H.J."/>
            <person name="Li H."/>
            <person name="Xiao P."/>
            <person name="Yu G.L."/>
            <person name="Du L."/>
            <person name="Cao D.M."/>
            <person name="Zhu B.C."/>
            <person name="Li R.H."/>
            <person name="Lu Z.H."/>
        </authorList>
    </citation>
    <scope>NUCLEOTIDE SEQUENCE [LARGE SCALE GENOMIC DNA]</scope>
    <source>
        <strain evidence="1 2">FACHB-1757</strain>
    </source>
</reference>
<dbReference type="PATRIC" id="fig|1638788.3.peg.2226"/>
<evidence type="ECO:0000313" key="2">
    <source>
        <dbReference type="Proteomes" id="UP000068167"/>
    </source>
</evidence>
<dbReference type="RefSeq" id="WP_052276304.1">
    <property type="nucleotide sequence ID" value="NZ_CP011339.1"/>
</dbReference>
<gene>
    <name evidence="1" type="ORF">VL20_2212</name>
</gene>
<accession>A0A0K1RZJ1</accession>
<dbReference type="Proteomes" id="UP000068167">
    <property type="component" value="Chromosome"/>
</dbReference>
<organism evidence="1 2">
    <name type="scientific">Microcystis panniformis FACHB-1757</name>
    <dbReference type="NCBI Taxonomy" id="1638788"/>
    <lineage>
        <taxon>Bacteria</taxon>
        <taxon>Bacillati</taxon>
        <taxon>Cyanobacteriota</taxon>
        <taxon>Cyanophyceae</taxon>
        <taxon>Oscillatoriophycideae</taxon>
        <taxon>Chroococcales</taxon>
        <taxon>Microcystaceae</taxon>
        <taxon>Microcystis</taxon>
    </lineage>
</organism>
<protein>
    <submittedName>
        <fullName evidence="1">Uncharacterized protein</fullName>
    </submittedName>
</protein>
<sequence>MSAALLPDFSINLNQRRWSCVLDPNLALSDYGLLLVKQLGRFLELWIAREFWHLIDNSDVFDRWRPWLEASPEKGNCPSLLTPELSSQTRRTLREWERLRLETDLGNHHLFWIGDGLGESLLPKETDSSLVSRWEWLARSLDRQIHTDLLGYAFRDAIALSAALGSAFILTHRSPEDRARNLPPVICSTLESWGINCQEIDQQDAIAALEREQLRQLFIQSGVSKLLWMGFHPVVLHLVVPEAIRIDPPPSWSEDISASELELEDWSETRGEKIDFWQGARGFWYEI</sequence>
<dbReference type="EMBL" id="CP011339">
    <property type="protein sequence ID" value="AKV67319.1"/>
    <property type="molecule type" value="Genomic_DNA"/>
</dbReference>
<name>A0A0K1RZJ1_9CHRO</name>
<proteinExistence type="predicted"/>
<dbReference type="AlphaFoldDB" id="A0A0K1RZJ1"/>
<evidence type="ECO:0000313" key="1">
    <source>
        <dbReference type="EMBL" id="AKV67319.1"/>
    </source>
</evidence>